<comment type="caution">
    <text evidence="9">The sequence shown here is derived from an EMBL/GenBank/DDBJ whole genome shotgun (WGS) entry which is preliminary data.</text>
</comment>
<evidence type="ECO:0000256" key="5">
    <source>
        <dbReference type="ARBA" id="ARBA00022840"/>
    </source>
</evidence>
<dbReference type="InterPro" id="IPR017998">
    <property type="entry name" value="Chaperone_TCP-1"/>
</dbReference>
<dbReference type="InterPro" id="IPR027409">
    <property type="entry name" value="GroEL-like_apical_dom_sf"/>
</dbReference>
<keyword evidence="7" id="KW-0812">Transmembrane</keyword>
<dbReference type="PANTHER" id="PTHR11353">
    <property type="entry name" value="CHAPERONIN"/>
    <property type="match status" value="1"/>
</dbReference>
<feature type="transmembrane region" description="Helical" evidence="7">
    <location>
        <begin position="646"/>
        <end position="664"/>
    </location>
</feature>
<dbReference type="FunFam" id="3.50.7.10:FF:000008">
    <property type="entry name" value="T-complex protein 1 subunit theta"/>
    <property type="match status" value="1"/>
</dbReference>
<dbReference type="Proteomes" id="UP000823749">
    <property type="component" value="Chromosome 3"/>
</dbReference>
<dbReference type="InterPro" id="IPR036397">
    <property type="entry name" value="RNaseH_sf"/>
</dbReference>
<keyword evidence="6" id="KW-0143">Chaperone</keyword>
<dbReference type="GO" id="GO:0140662">
    <property type="term" value="F:ATP-dependent protein folding chaperone"/>
    <property type="evidence" value="ECO:0007669"/>
    <property type="project" value="InterPro"/>
</dbReference>
<evidence type="ECO:0000256" key="1">
    <source>
        <dbReference type="ARBA" id="ARBA00004496"/>
    </source>
</evidence>
<dbReference type="SUPFAM" id="SSF54849">
    <property type="entry name" value="GroEL-intermediate domain like"/>
    <property type="match status" value="1"/>
</dbReference>
<dbReference type="Pfam" id="PF13456">
    <property type="entry name" value="RVT_3"/>
    <property type="match status" value="1"/>
</dbReference>
<dbReference type="SUPFAM" id="SSF48592">
    <property type="entry name" value="GroEL equatorial domain-like"/>
    <property type="match status" value="1"/>
</dbReference>
<comment type="similarity">
    <text evidence="2">Belongs to the TCP-1 chaperonin family.</text>
</comment>
<dbReference type="InterPro" id="IPR027413">
    <property type="entry name" value="GROEL-like_equatorial_sf"/>
</dbReference>
<dbReference type="InterPro" id="IPR027410">
    <property type="entry name" value="TCP-1-like_intermed_sf"/>
</dbReference>
<protein>
    <recommendedName>
        <fullName evidence="8">RNase H type-1 domain-containing protein</fullName>
    </recommendedName>
</protein>
<comment type="subcellular location">
    <subcellularLocation>
        <location evidence="1">Cytoplasm</location>
    </subcellularLocation>
</comment>
<dbReference type="Gene3D" id="3.30.420.10">
    <property type="entry name" value="Ribonuclease H-like superfamily/Ribonuclease H"/>
    <property type="match status" value="1"/>
</dbReference>
<evidence type="ECO:0000256" key="6">
    <source>
        <dbReference type="ARBA" id="ARBA00023186"/>
    </source>
</evidence>
<gene>
    <name evidence="9" type="ORF">RHGRI_006269</name>
</gene>
<dbReference type="SUPFAM" id="SSF52029">
    <property type="entry name" value="GroEL apical domain-like"/>
    <property type="match status" value="1"/>
</dbReference>
<feature type="domain" description="RNase H type-1" evidence="8">
    <location>
        <begin position="38"/>
        <end position="156"/>
    </location>
</feature>
<dbReference type="CDD" id="cd06222">
    <property type="entry name" value="RNase_H_like"/>
    <property type="match status" value="1"/>
</dbReference>
<dbReference type="Gene3D" id="3.50.7.10">
    <property type="entry name" value="GroEL"/>
    <property type="match status" value="2"/>
</dbReference>
<dbReference type="Gene3D" id="1.10.560.10">
    <property type="entry name" value="GroEL-like equatorial domain"/>
    <property type="match status" value="2"/>
</dbReference>
<accession>A0AAV6KTX4</accession>
<dbReference type="AlphaFoldDB" id="A0AAV6KTX4"/>
<dbReference type="GO" id="GO:0005737">
    <property type="term" value="C:cytoplasm"/>
    <property type="evidence" value="ECO:0007669"/>
    <property type="project" value="UniProtKB-SubCell"/>
</dbReference>
<proteinExistence type="inferred from homology"/>
<evidence type="ECO:0000256" key="4">
    <source>
        <dbReference type="ARBA" id="ARBA00022741"/>
    </source>
</evidence>
<dbReference type="Gene3D" id="3.30.260.10">
    <property type="entry name" value="TCP-1-like chaperonin intermediate domain"/>
    <property type="match status" value="2"/>
</dbReference>
<dbReference type="Pfam" id="PF00118">
    <property type="entry name" value="Cpn60_TCP1"/>
    <property type="match status" value="2"/>
</dbReference>
<keyword evidence="7" id="KW-1133">Transmembrane helix</keyword>
<feature type="transmembrane region" description="Helical" evidence="7">
    <location>
        <begin position="753"/>
        <end position="771"/>
    </location>
</feature>
<keyword evidence="4" id="KW-0547">Nucleotide-binding</keyword>
<dbReference type="SUPFAM" id="SSF53098">
    <property type="entry name" value="Ribonuclease H-like"/>
    <property type="match status" value="1"/>
</dbReference>
<evidence type="ECO:0000313" key="9">
    <source>
        <dbReference type="EMBL" id="KAG5555564.1"/>
    </source>
</evidence>
<dbReference type="EMBL" id="JACTNZ010000003">
    <property type="protein sequence ID" value="KAG5555564.1"/>
    <property type="molecule type" value="Genomic_DNA"/>
</dbReference>
<dbReference type="InterPro" id="IPR012337">
    <property type="entry name" value="RNaseH-like_sf"/>
</dbReference>
<dbReference type="GO" id="GO:0005524">
    <property type="term" value="F:ATP binding"/>
    <property type="evidence" value="ECO:0007669"/>
    <property type="project" value="UniProtKB-KW"/>
</dbReference>
<organism evidence="9 10">
    <name type="scientific">Rhododendron griersonianum</name>
    <dbReference type="NCBI Taxonomy" id="479676"/>
    <lineage>
        <taxon>Eukaryota</taxon>
        <taxon>Viridiplantae</taxon>
        <taxon>Streptophyta</taxon>
        <taxon>Embryophyta</taxon>
        <taxon>Tracheophyta</taxon>
        <taxon>Spermatophyta</taxon>
        <taxon>Magnoliopsida</taxon>
        <taxon>eudicotyledons</taxon>
        <taxon>Gunneridae</taxon>
        <taxon>Pentapetalae</taxon>
        <taxon>asterids</taxon>
        <taxon>Ericales</taxon>
        <taxon>Ericaceae</taxon>
        <taxon>Ericoideae</taxon>
        <taxon>Rhodoreae</taxon>
        <taxon>Rhododendron</taxon>
    </lineage>
</organism>
<evidence type="ECO:0000256" key="3">
    <source>
        <dbReference type="ARBA" id="ARBA00022490"/>
    </source>
</evidence>
<evidence type="ECO:0000256" key="2">
    <source>
        <dbReference type="ARBA" id="ARBA00008020"/>
    </source>
</evidence>
<sequence>MWECLKTNRVVISKTPRAGDVTVISRSSWIAPQFVKMNTDEAFSPLNGESGRGVVFRGCSAHVLKALSVRFGKLCSPRSAEFEALRVGLTEAIKLLYLTPILEMDCLPIVQAIQGKRPLLDEERKAVSSLPFHCLKDYSIVMMPREANSLADVLATTGLSGSTKTERDRALYSAHLVEQEDALRETRFRLRWLETVANEHDVQQTPVARTLVLAGKAQKEEMTIEILDELVEQGVRIKEEVIVQMKATVASKQFGQEDILCSLIADACIHVYPQNPANFNVDNVRVAKLLGGGLHDCTIVRGMVLKTDAVGYIQQVEKAKVVVFSGGVDTSATETKGTMQIHSAEQVNSRGSWNTDAYLIQILLGWYLSFLYAKFSWRTLLLAICVFLLEKYSKTEAAKVEELIKAVAESGAKVVVSGGAVGEMALHFCERYKLMVLKISSKFELQRFCRTTGAVAILKLGRPNPNDLGYVYSVSVEEIGGVRVTVVKNEGGNSVSTVVLQGSTDSILDDLERAVDDGVNTYKAMCRKSRMVPGAAATEVELTRKLKEFSFSETALYQFAIDKFAESFENAGPNAMEIISSLYAEHASGNSKVRIDLEEGICEDVSDMNIRDLHDTKFFALIHAADAACTALWVDQIRGLEITTAVLTFVYFAVVTSLLMLMVLKISSKFELQRFCRTTCAVANVSILVRSLAGQTPMIWGTLILEEIGGVRVTVVRNEEGGNSVSTVVQRGSTDSILDDLERAVDGLNTYKIVMGSIVGFLLFYSPIFPFSDPSFELNNNELANVSEGIVKLRVDRAWQKDDLLGAFA</sequence>
<dbReference type="GO" id="GO:0003676">
    <property type="term" value="F:nucleic acid binding"/>
    <property type="evidence" value="ECO:0007669"/>
    <property type="project" value="InterPro"/>
</dbReference>
<dbReference type="InterPro" id="IPR044730">
    <property type="entry name" value="RNase_H-like_dom_plant"/>
</dbReference>
<keyword evidence="3" id="KW-0963">Cytoplasm</keyword>
<reference evidence="9" key="1">
    <citation type="submission" date="2020-08" db="EMBL/GenBank/DDBJ databases">
        <title>Plant Genome Project.</title>
        <authorList>
            <person name="Zhang R.-G."/>
        </authorList>
    </citation>
    <scope>NUCLEOTIDE SEQUENCE</scope>
    <source>
        <strain evidence="9">WSP0</strain>
        <tissue evidence="9">Leaf</tissue>
    </source>
</reference>
<name>A0AAV6KTX4_9ERIC</name>
<keyword evidence="5" id="KW-0067">ATP-binding</keyword>
<dbReference type="InterPro" id="IPR002156">
    <property type="entry name" value="RNaseH_domain"/>
</dbReference>
<evidence type="ECO:0000259" key="8">
    <source>
        <dbReference type="Pfam" id="PF13456"/>
    </source>
</evidence>
<dbReference type="InterPro" id="IPR002423">
    <property type="entry name" value="Cpn60/GroEL/TCP-1"/>
</dbReference>
<keyword evidence="7" id="KW-0472">Membrane</keyword>
<evidence type="ECO:0000256" key="7">
    <source>
        <dbReference type="SAM" id="Phobius"/>
    </source>
</evidence>
<evidence type="ECO:0000313" key="10">
    <source>
        <dbReference type="Proteomes" id="UP000823749"/>
    </source>
</evidence>
<dbReference type="GO" id="GO:0004523">
    <property type="term" value="F:RNA-DNA hybrid ribonuclease activity"/>
    <property type="evidence" value="ECO:0007669"/>
    <property type="project" value="InterPro"/>
</dbReference>
<keyword evidence="10" id="KW-1185">Reference proteome</keyword>